<evidence type="ECO:0000256" key="7">
    <source>
        <dbReference type="ARBA" id="ARBA00023284"/>
    </source>
</evidence>
<dbReference type="SUPFAM" id="SSF52833">
    <property type="entry name" value="Thioredoxin-like"/>
    <property type="match status" value="1"/>
</dbReference>
<dbReference type="EMBL" id="WBOS01000009">
    <property type="protein sequence ID" value="KAB2332327.1"/>
    <property type="molecule type" value="Genomic_DNA"/>
</dbReference>
<keyword evidence="14" id="KW-1185">Reference proteome</keyword>
<name>A0A6L3V4K9_9BACI</name>
<dbReference type="EC" id="1.11.1.24" evidence="2"/>
<keyword evidence="6" id="KW-1015">Disulfide bond</keyword>
<dbReference type="Proteomes" id="UP000481030">
    <property type="component" value="Unassembled WGS sequence"/>
</dbReference>
<evidence type="ECO:0000313" key="14">
    <source>
        <dbReference type="Proteomes" id="UP000481030"/>
    </source>
</evidence>
<keyword evidence="7" id="KW-0676">Redox-active center</keyword>
<sequence>MSKLFDEIQQFHESLEQKVLIENKRLIAQATKELAESNMAKGLSIGEQAPDFTLKDSTGVSITLYEELKKGPVILTFYRGGWCPYCNLELRAYQRVLKDITAAGGQLIAISPQTPDSSLTTKEKNELEFRVLSDTNGSVAENYNLIFKLPDYQIEIYQKYGADLTKHNGNDTWELPVPATYIIDRSGKIRSASVDPDFTNREEPTRMVELLREVL</sequence>
<dbReference type="PANTHER" id="PTHR42801">
    <property type="entry name" value="THIOREDOXIN-DEPENDENT PEROXIDE REDUCTASE"/>
    <property type="match status" value="1"/>
</dbReference>
<dbReference type="GO" id="GO:0005737">
    <property type="term" value="C:cytoplasm"/>
    <property type="evidence" value="ECO:0007669"/>
    <property type="project" value="TreeGrafter"/>
</dbReference>
<organism evidence="13 14">
    <name type="scientific">Cytobacillus depressus</name>
    <dbReference type="NCBI Taxonomy" id="1602942"/>
    <lineage>
        <taxon>Bacteria</taxon>
        <taxon>Bacillati</taxon>
        <taxon>Bacillota</taxon>
        <taxon>Bacilli</taxon>
        <taxon>Bacillales</taxon>
        <taxon>Bacillaceae</taxon>
        <taxon>Cytobacillus</taxon>
    </lineage>
</organism>
<evidence type="ECO:0000256" key="10">
    <source>
        <dbReference type="ARBA" id="ARBA00041373"/>
    </source>
</evidence>
<evidence type="ECO:0000313" key="13">
    <source>
        <dbReference type="EMBL" id="KAB2332327.1"/>
    </source>
</evidence>
<evidence type="ECO:0000256" key="2">
    <source>
        <dbReference type="ARBA" id="ARBA00013017"/>
    </source>
</evidence>
<evidence type="ECO:0000256" key="8">
    <source>
        <dbReference type="ARBA" id="ARBA00032824"/>
    </source>
</evidence>
<dbReference type="InterPro" id="IPR000866">
    <property type="entry name" value="AhpC/TSA"/>
</dbReference>
<proteinExistence type="inferred from homology"/>
<dbReference type="AlphaFoldDB" id="A0A6L3V4K9"/>
<accession>A0A6L3V4K9</accession>
<dbReference type="InterPro" id="IPR036249">
    <property type="entry name" value="Thioredoxin-like_sf"/>
</dbReference>
<gene>
    <name evidence="13" type="ORF">F7731_17350</name>
</gene>
<dbReference type="RefSeq" id="WP_151536058.1">
    <property type="nucleotide sequence ID" value="NZ_WBOS01000009.1"/>
</dbReference>
<reference evidence="13 14" key="1">
    <citation type="journal article" date="2016" name="Antonie Van Leeuwenhoek">
        <title>Bacillus depressus sp. nov., isolated from soil of a sunflower field.</title>
        <authorList>
            <person name="Wei X."/>
            <person name="Xin D."/>
            <person name="Xin Y."/>
            <person name="Zhang H."/>
            <person name="Wang T."/>
            <person name="Zhang J."/>
        </authorList>
    </citation>
    <scope>NUCLEOTIDE SEQUENCE [LARGE SCALE GENOMIC DNA]</scope>
    <source>
        <strain evidence="13 14">BZ1</strain>
    </source>
</reference>
<dbReference type="CDD" id="cd02970">
    <property type="entry name" value="PRX_like2"/>
    <property type="match status" value="1"/>
</dbReference>
<keyword evidence="4" id="KW-0049">Antioxidant</keyword>
<keyword evidence="3" id="KW-0575">Peroxidase</keyword>
<evidence type="ECO:0000259" key="12">
    <source>
        <dbReference type="PROSITE" id="PS51352"/>
    </source>
</evidence>
<dbReference type="Gene3D" id="3.40.30.10">
    <property type="entry name" value="Glutaredoxin"/>
    <property type="match status" value="1"/>
</dbReference>
<dbReference type="GO" id="GO:0034599">
    <property type="term" value="P:cellular response to oxidative stress"/>
    <property type="evidence" value="ECO:0007669"/>
    <property type="project" value="TreeGrafter"/>
</dbReference>
<evidence type="ECO:0000256" key="5">
    <source>
        <dbReference type="ARBA" id="ARBA00023002"/>
    </source>
</evidence>
<keyword evidence="5" id="KW-0560">Oxidoreductase</keyword>
<dbReference type="Pfam" id="PF00578">
    <property type="entry name" value="AhpC-TSA"/>
    <property type="match status" value="1"/>
</dbReference>
<protein>
    <recommendedName>
        <fullName evidence="2">thioredoxin-dependent peroxiredoxin</fullName>
        <ecNumber evidence="2">1.11.1.24</ecNumber>
    </recommendedName>
    <alternativeName>
        <fullName evidence="10">Bacterioferritin comigratory protein</fullName>
    </alternativeName>
    <alternativeName>
        <fullName evidence="8">Thioredoxin peroxidase</fullName>
    </alternativeName>
</protein>
<evidence type="ECO:0000256" key="6">
    <source>
        <dbReference type="ARBA" id="ARBA00023157"/>
    </source>
</evidence>
<evidence type="ECO:0000256" key="3">
    <source>
        <dbReference type="ARBA" id="ARBA00022559"/>
    </source>
</evidence>
<dbReference type="PROSITE" id="PS51352">
    <property type="entry name" value="THIOREDOXIN_2"/>
    <property type="match status" value="1"/>
</dbReference>
<dbReference type="GO" id="GO:0008379">
    <property type="term" value="F:thioredoxin peroxidase activity"/>
    <property type="evidence" value="ECO:0007669"/>
    <property type="project" value="TreeGrafter"/>
</dbReference>
<dbReference type="OrthoDB" id="9809746at2"/>
<feature type="domain" description="Thioredoxin" evidence="12">
    <location>
        <begin position="43"/>
        <end position="215"/>
    </location>
</feature>
<dbReference type="InterPro" id="IPR013766">
    <property type="entry name" value="Thioredoxin_domain"/>
</dbReference>
<comment type="similarity">
    <text evidence="9">Belongs to the peroxiredoxin family. BCP/PrxQ subfamily.</text>
</comment>
<comment type="catalytic activity">
    <reaction evidence="11">
        <text>a hydroperoxide + [thioredoxin]-dithiol = an alcohol + [thioredoxin]-disulfide + H2O</text>
        <dbReference type="Rhea" id="RHEA:62620"/>
        <dbReference type="Rhea" id="RHEA-COMP:10698"/>
        <dbReference type="Rhea" id="RHEA-COMP:10700"/>
        <dbReference type="ChEBI" id="CHEBI:15377"/>
        <dbReference type="ChEBI" id="CHEBI:29950"/>
        <dbReference type="ChEBI" id="CHEBI:30879"/>
        <dbReference type="ChEBI" id="CHEBI:35924"/>
        <dbReference type="ChEBI" id="CHEBI:50058"/>
        <dbReference type="EC" id="1.11.1.24"/>
    </reaction>
</comment>
<evidence type="ECO:0000256" key="4">
    <source>
        <dbReference type="ARBA" id="ARBA00022862"/>
    </source>
</evidence>
<dbReference type="InterPro" id="IPR050924">
    <property type="entry name" value="Peroxiredoxin_BCP/PrxQ"/>
</dbReference>
<dbReference type="PANTHER" id="PTHR42801:SF7">
    <property type="entry name" value="SLL1159 PROTEIN"/>
    <property type="match status" value="1"/>
</dbReference>
<comment type="function">
    <text evidence="1">Thiol-specific peroxidase that catalyzes the reduction of hydrogen peroxide and organic hydroperoxides to water and alcohols, respectively. Plays a role in cell protection against oxidative stress by detoxifying peroxides and as sensor of hydrogen peroxide-mediated signaling events.</text>
</comment>
<comment type="caution">
    <text evidence="13">The sequence shown here is derived from an EMBL/GenBank/DDBJ whole genome shotgun (WGS) entry which is preliminary data.</text>
</comment>
<evidence type="ECO:0000256" key="9">
    <source>
        <dbReference type="ARBA" id="ARBA00038489"/>
    </source>
</evidence>
<dbReference type="GO" id="GO:0045454">
    <property type="term" value="P:cell redox homeostasis"/>
    <property type="evidence" value="ECO:0007669"/>
    <property type="project" value="TreeGrafter"/>
</dbReference>
<evidence type="ECO:0000256" key="1">
    <source>
        <dbReference type="ARBA" id="ARBA00003330"/>
    </source>
</evidence>
<evidence type="ECO:0000256" key="11">
    <source>
        <dbReference type="ARBA" id="ARBA00049091"/>
    </source>
</evidence>